<sequence length="67" mass="7295">MAEVQGPWIVWFACLDQPGLPGVDGRPVLREHGALGRMGHKEIPNTLLGIRRKEIGPRGELGVHGMS</sequence>
<proteinExistence type="predicted"/>
<name>A0A194AHI9_9BACT</name>
<gene>
    <name evidence="1" type="ORF">DPF_2280</name>
</gene>
<evidence type="ECO:0000313" key="1">
    <source>
        <dbReference type="EMBL" id="GAU09552.1"/>
    </source>
</evidence>
<evidence type="ECO:0000313" key="2">
    <source>
        <dbReference type="Proteomes" id="UP000095200"/>
    </source>
</evidence>
<organism evidence="1 2">
    <name type="scientific">Desulfoplanes formicivorans</name>
    <dbReference type="NCBI Taxonomy" id="1592317"/>
    <lineage>
        <taxon>Bacteria</taxon>
        <taxon>Pseudomonadati</taxon>
        <taxon>Thermodesulfobacteriota</taxon>
        <taxon>Desulfovibrionia</taxon>
        <taxon>Desulfovibrionales</taxon>
        <taxon>Desulfoplanaceae</taxon>
        <taxon>Desulfoplanes</taxon>
    </lineage>
</organism>
<dbReference type="AlphaFoldDB" id="A0A194AHI9"/>
<keyword evidence="2" id="KW-1185">Reference proteome</keyword>
<comment type="caution">
    <text evidence="1">The sequence shown here is derived from an EMBL/GenBank/DDBJ whole genome shotgun (WGS) entry which is preliminary data.</text>
</comment>
<accession>A0A194AHI9</accession>
<protein>
    <submittedName>
        <fullName evidence="1">Uncharacterized protein</fullName>
    </submittedName>
</protein>
<reference evidence="2" key="1">
    <citation type="submission" date="2016-06" db="EMBL/GenBank/DDBJ databases">
        <title>Draft genome sequence of Desulfoplanes formicivorans strain Pf12B.</title>
        <authorList>
            <person name="Watanabe M."/>
            <person name="Kojima H."/>
            <person name="Fukui M."/>
        </authorList>
    </citation>
    <scope>NUCLEOTIDE SEQUENCE [LARGE SCALE GENOMIC DNA]</scope>
    <source>
        <strain evidence="2">Pf12B</strain>
    </source>
</reference>
<dbReference type="Proteomes" id="UP000095200">
    <property type="component" value="Unassembled WGS sequence"/>
</dbReference>
<dbReference type="EMBL" id="BDFE01000017">
    <property type="protein sequence ID" value="GAU09552.1"/>
    <property type="molecule type" value="Genomic_DNA"/>
</dbReference>